<evidence type="ECO:0000256" key="1">
    <source>
        <dbReference type="SAM" id="Phobius"/>
    </source>
</evidence>
<comment type="caution">
    <text evidence="2">The sequence shown here is derived from an EMBL/GenBank/DDBJ whole genome shotgun (WGS) entry which is preliminary data.</text>
</comment>
<accession>A0A918U2E1</accession>
<keyword evidence="1" id="KW-0472">Membrane</keyword>
<feature type="transmembrane region" description="Helical" evidence="1">
    <location>
        <begin position="33"/>
        <end position="53"/>
    </location>
</feature>
<evidence type="ECO:0000313" key="3">
    <source>
        <dbReference type="Proteomes" id="UP000646244"/>
    </source>
</evidence>
<reference evidence="2" key="1">
    <citation type="journal article" date="2014" name="Int. J. Syst. Evol. Microbiol.">
        <title>Complete genome sequence of Corynebacterium casei LMG S-19264T (=DSM 44701T), isolated from a smear-ripened cheese.</title>
        <authorList>
            <consortium name="US DOE Joint Genome Institute (JGI-PGF)"/>
            <person name="Walter F."/>
            <person name="Albersmeier A."/>
            <person name="Kalinowski J."/>
            <person name="Ruckert C."/>
        </authorList>
    </citation>
    <scope>NUCLEOTIDE SEQUENCE</scope>
    <source>
        <strain evidence="2">JCM 4633</strain>
    </source>
</reference>
<feature type="transmembrane region" description="Helical" evidence="1">
    <location>
        <begin position="59"/>
        <end position="76"/>
    </location>
</feature>
<dbReference type="AlphaFoldDB" id="A0A918U2E1"/>
<dbReference type="EMBL" id="BMVB01000044">
    <property type="protein sequence ID" value="GHC74098.1"/>
    <property type="molecule type" value="Genomic_DNA"/>
</dbReference>
<reference evidence="2" key="2">
    <citation type="submission" date="2020-09" db="EMBL/GenBank/DDBJ databases">
        <authorList>
            <person name="Sun Q."/>
            <person name="Ohkuma M."/>
        </authorList>
    </citation>
    <scope>NUCLEOTIDE SEQUENCE</scope>
    <source>
        <strain evidence="2">JCM 4633</strain>
    </source>
</reference>
<keyword evidence="1" id="KW-0812">Transmembrane</keyword>
<evidence type="ECO:0008006" key="4">
    <source>
        <dbReference type="Google" id="ProtNLM"/>
    </source>
</evidence>
<name>A0A918U2E1_STRCJ</name>
<keyword evidence="1" id="KW-1133">Transmembrane helix</keyword>
<proteinExistence type="predicted"/>
<protein>
    <recommendedName>
        <fullName evidence="4">Low affinity iron permease family protein</fullName>
    </recommendedName>
</protein>
<gene>
    <name evidence="2" type="ORF">GCM10010507_61830</name>
</gene>
<sequence>MRVRHPARRSRGRSPAFFEHAAENASHFTSSRAFFFICLVLVANFVAMHVAGMPLELDLLAAGMMTSVTLLLLALLKNSELRAEHAVQRKLDAIARALLEEHEVSRGGERGTAYEDLRGAIRMEEET</sequence>
<organism evidence="2 3">
    <name type="scientific">Streptomyces cinnamoneus</name>
    <name type="common">Streptoverticillium cinnamoneum</name>
    <dbReference type="NCBI Taxonomy" id="53446"/>
    <lineage>
        <taxon>Bacteria</taxon>
        <taxon>Bacillati</taxon>
        <taxon>Actinomycetota</taxon>
        <taxon>Actinomycetes</taxon>
        <taxon>Kitasatosporales</taxon>
        <taxon>Streptomycetaceae</taxon>
        <taxon>Streptomyces</taxon>
        <taxon>Streptomyces cinnamoneus group</taxon>
    </lineage>
</organism>
<dbReference type="RefSeq" id="WP_190113249.1">
    <property type="nucleotide sequence ID" value="NZ_BMVB01000044.1"/>
</dbReference>
<dbReference type="Proteomes" id="UP000646244">
    <property type="component" value="Unassembled WGS sequence"/>
</dbReference>
<evidence type="ECO:0000313" key="2">
    <source>
        <dbReference type="EMBL" id="GHC74098.1"/>
    </source>
</evidence>